<feature type="coiled-coil region" evidence="1">
    <location>
        <begin position="263"/>
        <end position="293"/>
    </location>
</feature>
<organism evidence="3 4">
    <name type="scientific">Candidatus Thiodiazotropha taylori</name>
    <dbReference type="NCBI Taxonomy" id="2792791"/>
    <lineage>
        <taxon>Bacteria</taxon>
        <taxon>Pseudomonadati</taxon>
        <taxon>Pseudomonadota</taxon>
        <taxon>Gammaproteobacteria</taxon>
        <taxon>Chromatiales</taxon>
        <taxon>Sedimenticolaceae</taxon>
        <taxon>Candidatus Thiodiazotropha</taxon>
    </lineage>
</organism>
<dbReference type="InterPro" id="IPR035897">
    <property type="entry name" value="Toll_tir_struct_dom_sf"/>
</dbReference>
<evidence type="ECO:0000313" key="3">
    <source>
        <dbReference type="EMBL" id="MBT2987776.1"/>
    </source>
</evidence>
<evidence type="ECO:0000259" key="2">
    <source>
        <dbReference type="PROSITE" id="PS50104"/>
    </source>
</evidence>
<name>A0A944M4B1_9GAMM</name>
<evidence type="ECO:0000313" key="4">
    <source>
        <dbReference type="Proteomes" id="UP000770889"/>
    </source>
</evidence>
<proteinExistence type="predicted"/>
<dbReference type="Gene3D" id="3.40.50.10140">
    <property type="entry name" value="Toll/interleukin-1 receptor homology (TIR) domain"/>
    <property type="match status" value="1"/>
</dbReference>
<accession>A0A944M4B1</accession>
<dbReference type="Pfam" id="PF13676">
    <property type="entry name" value="TIR_2"/>
    <property type="match status" value="1"/>
</dbReference>
<keyword evidence="1" id="KW-0175">Coiled coil</keyword>
<sequence length="423" mass="47851">MTNKPPSITVITCGPAASAWTDDLCISLKDRLVKLELPEDLIRTVPYAGDNLLTGALILYMSDRKPEPDTDLESDLADLLGPATGQTAPMVVPVVDDIKLADACLPNVLHKINAFALAKGASGFSMLSGRILDLLWHRRRERKVFISYRRAESQEVARQLQARLTNSGYEVFLDETTIPPGTDFQKALKNWMNDADFVLLLATPQLESSEWVIEEIEFANLASVGLLAVAWPGGKPNVLETLMPDQIFELPDNCLQRMDGSQARLANDDLDKLQLDKQTIEKLLERIESYRLQSIQRRLVNIVPSLHEWARKNGITPEPGNHFGDFLLKTATRSTVTTHLVRVYPFRPTLNSVWDLHQDLANNENVPSNEPLFRASCFYFENDVHNMDYQMLNWILEMRHTKEDENHPNYTLIPYCGQPVDLS</sequence>
<reference evidence="3 4" key="1">
    <citation type="submission" date="2021-05" db="EMBL/GenBank/DDBJ databases">
        <title>Genetic and Functional Diversity in Clade A Lucinid endosymbionts from the Bahamas.</title>
        <authorList>
            <person name="Giani N.M."/>
            <person name="Engel A.S."/>
            <person name="Campbell B.J."/>
        </authorList>
    </citation>
    <scope>NUCLEOTIDE SEQUENCE [LARGE SCALE GENOMIC DNA]</scope>
    <source>
        <strain evidence="3">LUC16012Gg_MoonRockCtena</strain>
    </source>
</reference>
<dbReference type="GO" id="GO:0007165">
    <property type="term" value="P:signal transduction"/>
    <property type="evidence" value="ECO:0007669"/>
    <property type="project" value="InterPro"/>
</dbReference>
<dbReference type="EMBL" id="JAHHGM010000002">
    <property type="protein sequence ID" value="MBT2987776.1"/>
    <property type="molecule type" value="Genomic_DNA"/>
</dbReference>
<dbReference type="InterPro" id="IPR000157">
    <property type="entry name" value="TIR_dom"/>
</dbReference>
<feature type="domain" description="TIR" evidence="2">
    <location>
        <begin position="140"/>
        <end position="303"/>
    </location>
</feature>
<keyword evidence="3" id="KW-0675">Receptor</keyword>
<comment type="caution">
    <text evidence="3">The sequence shown here is derived from an EMBL/GenBank/DDBJ whole genome shotgun (WGS) entry which is preliminary data.</text>
</comment>
<dbReference type="PROSITE" id="PS50104">
    <property type="entry name" value="TIR"/>
    <property type="match status" value="1"/>
</dbReference>
<protein>
    <submittedName>
        <fullName evidence="3">Toll/interleukin-1 receptor domain-containing protein</fullName>
    </submittedName>
</protein>
<dbReference type="SUPFAM" id="SSF52200">
    <property type="entry name" value="Toll/Interleukin receptor TIR domain"/>
    <property type="match status" value="1"/>
</dbReference>
<dbReference type="Proteomes" id="UP000770889">
    <property type="component" value="Unassembled WGS sequence"/>
</dbReference>
<dbReference type="AlphaFoldDB" id="A0A944M4B1"/>
<gene>
    <name evidence="3" type="ORF">KME65_02330</name>
</gene>
<evidence type="ECO:0000256" key="1">
    <source>
        <dbReference type="SAM" id="Coils"/>
    </source>
</evidence>